<dbReference type="InterPro" id="IPR029510">
    <property type="entry name" value="Ald_DH_CS_GLU"/>
</dbReference>
<dbReference type="Proteomes" id="UP001501586">
    <property type="component" value="Unassembled WGS sequence"/>
</dbReference>
<proteinExistence type="inferred from homology"/>
<evidence type="ECO:0000256" key="2">
    <source>
        <dbReference type="PROSITE-ProRule" id="PRU10007"/>
    </source>
</evidence>
<sequence length="480" mass="51117">MTAGAIDTEALGSITVTMTIDGAAVAGAATIPVINPATEEVVAQAPRASREQLDAAIAAARRAFPAWRATPLDKRRAAVRAIAEVLRANADELAALLTTEQGKPLAVARGEVDRAAMWAEGIAGIEWDERVAEDTDQHRVVVRRMPLGVVGAIVPWNFPVTLAVWKIAPALLTGNTLVLKPSPNTPLTALRIGELLRNALPAGVLNVISGGDELGPWMTSHPSFDKIAFTGSSATGKKVMASAAEHLTRVTLELGGNDAAVVLPDVDIAEVAPKLYWACFSNSAQYCLATKRLYVHADIYDELAEALAEYGRSVTVGNGMEEGVQLGPIQNRAQYEKVRGFVEESRAAGHRFVLETPVDQERGYFIGPMIVDNPPEDSRIVTEEPFGPVVPMLSFTDADDVIERVNASPYGLGGSVWGTDVEAAVAVAERIESGVVWVNEVQALSPHIPMGGHRESGIGRENGVEGVLEYTATQSLAVRK</sequence>
<organism evidence="5 6">
    <name type="scientific">Brevibacterium daeguense</name>
    <dbReference type="NCBI Taxonomy" id="909936"/>
    <lineage>
        <taxon>Bacteria</taxon>
        <taxon>Bacillati</taxon>
        <taxon>Actinomycetota</taxon>
        <taxon>Actinomycetes</taxon>
        <taxon>Micrococcales</taxon>
        <taxon>Brevibacteriaceae</taxon>
        <taxon>Brevibacterium</taxon>
    </lineage>
</organism>
<dbReference type="InterPro" id="IPR044086">
    <property type="entry name" value="LUC3-like"/>
</dbReference>
<accession>A0ABP8EFF4</accession>
<dbReference type="PROSITE" id="PS00687">
    <property type="entry name" value="ALDEHYDE_DEHYDR_GLU"/>
    <property type="match status" value="1"/>
</dbReference>
<keyword evidence="1 3" id="KW-0560">Oxidoreductase</keyword>
<dbReference type="InterPro" id="IPR015590">
    <property type="entry name" value="Aldehyde_DH_dom"/>
</dbReference>
<dbReference type="EMBL" id="BAABAZ010000003">
    <property type="protein sequence ID" value="GAA4282685.1"/>
    <property type="molecule type" value="Genomic_DNA"/>
</dbReference>
<dbReference type="Gene3D" id="3.40.309.10">
    <property type="entry name" value="Aldehyde Dehydrogenase, Chain A, domain 2"/>
    <property type="match status" value="1"/>
</dbReference>
<dbReference type="InterPro" id="IPR016162">
    <property type="entry name" value="Ald_DH_N"/>
</dbReference>
<comment type="caution">
    <text evidence="5">The sequence shown here is derived from an EMBL/GenBank/DDBJ whole genome shotgun (WGS) entry which is preliminary data.</text>
</comment>
<dbReference type="CDD" id="cd07106">
    <property type="entry name" value="ALDH_AldA-AAD23400"/>
    <property type="match status" value="1"/>
</dbReference>
<comment type="similarity">
    <text evidence="3">Belongs to the aldehyde dehydrogenase family.</text>
</comment>
<name>A0ABP8EFF4_9MICO</name>
<protein>
    <submittedName>
        <fullName evidence="5">Aldehyde dehydrogenase family protein</fullName>
    </submittedName>
</protein>
<feature type="domain" description="Aldehyde dehydrogenase" evidence="4">
    <location>
        <begin position="29"/>
        <end position="475"/>
    </location>
</feature>
<dbReference type="PANTHER" id="PTHR11699">
    <property type="entry name" value="ALDEHYDE DEHYDROGENASE-RELATED"/>
    <property type="match status" value="1"/>
</dbReference>
<evidence type="ECO:0000256" key="3">
    <source>
        <dbReference type="RuleBase" id="RU003345"/>
    </source>
</evidence>
<gene>
    <name evidence="5" type="ORF">GCM10022261_02160</name>
</gene>
<evidence type="ECO:0000256" key="1">
    <source>
        <dbReference type="ARBA" id="ARBA00023002"/>
    </source>
</evidence>
<evidence type="ECO:0000313" key="6">
    <source>
        <dbReference type="Proteomes" id="UP001501586"/>
    </source>
</evidence>
<dbReference type="InterPro" id="IPR016163">
    <property type="entry name" value="Ald_DH_C"/>
</dbReference>
<evidence type="ECO:0000259" key="4">
    <source>
        <dbReference type="Pfam" id="PF00171"/>
    </source>
</evidence>
<dbReference type="InterPro" id="IPR016161">
    <property type="entry name" value="Ald_DH/histidinol_DH"/>
</dbReference>
<dbReference type="RefSeq" id="WP_236865174.1">
    <property type="nucleotide sequence ID" value="NZ_BAABAZ010000003.1"/>
</dbReference>
<feature type="active site" evidence="2">
    <location>
        <position position="253"/>
    </location>
</feature>
<evidence type="ECO:0000313" key="5">
    <source>
        <dbReference type="EMBL" id="GAA4282685.1"/>
    </source>
</evidence>
<dbReference type="SUPFAM" id="SSF53720">
    <property type="entry name" value="ALDH-like"/>
    <property type="match status" value="1"/>
</dbReference>
<dbReference type="Gene3D" id="3.40.605.10">
    <property type="entry name" value="Aldehyde Dehydrogenase, Chain A, domain 1"/>
    <property type="match status" value="1"/>
</dbReference>
<keyword evidence="6" id="KW-1185">Reference proteome</keyword>
<dbReference type="Pfam" id="PF00171">
    <property type="entry name" value="Aldedh"/>
    <property type="match status" value="1"/>
</dbReference>
<reference evidence="6" key="1">
    <citation type="journal article" date="2019" name="Int. J. Syst. Evol. Microbiol.">
        <title>The Global Catalogue of Microorganisms (GCM) 10K type strain sequencing project: providing services to taxonomists for standard genome sequencing and annotation.</title>
        <authorList>
            <consortium name="The Broad Institute Genomics Platform"/>
            <consortium name="The Broad Institute Genome Sequencing Center for Infectious Disease"/>
            <person name="Wu L."/>
            <person name="Ma J."/>
        </authorList>
    </citation>
    <scope>NUCLEOTIDE SEQUENCE [LARGE SCALE GENOMIC DNA]</scope>
    <source>
        <strain evidence="6">JCM 17458</strain>
    </source>
</reference>